<evidence type="ECO:0000256" key="4">
    <source>
        <dbReference type="ARBA" id="ARBA00022605"/>
    </source>
</evidence>
<evidence type="ECO:0000313" key="12">
    <source>
        <dbReference type="Proteomes" id="UP000521313"/>
    </source>
</evidence>
<keyword evidence="4 8" id="KW-0028">Amino-acid biosynthesis</keyword>
<name>A0A7W8FYK1_9FIRM</name>
<dbReference type="Gene3D" id="3.20.20.140">
    <property type="entry name" value="Metal-dependent hydrolases"/>
    <property type="match status" value="1"/>
</dbReference>
<dbReference type="EMBL" id="JACHHD010000016">
    <property type="protein sequence ID" value="MBB5185501.1"/>
    <property type="molecule type" value="Genomic_DNA"/>
</dbReference>
<dbReference type="CDD" id="cd12110">
    <property type="entry name" value="PHP_HisPPase_Hisj_like"/>
    <property type="match status" value="1"/>
</dbReference>
<dbReference type="SUPFAM" id="SSF89550">
    <property type="entry name" value="PHP domain-like"/>
    <property type="match status" value="1"/>
</dbReference>
<gene>
    <name evidence="11" type="ORF">HNQ43_001558</name>
</gene>
<evidence type="ECO:0000256" key="2">
    <source>
        <dbReference type="ARBA" id="ARBA00009152"/>
    </source>
</evidence>
<dbReference type="NCBIfam" id="TIGR01856">
    <property type="entry name" value="hisJ_fam"/>
    <property type="match status" value="1"/>
</dbReference>
<dbReference type="EC" id="3.1.3.15" evidence="3 8"/>
<comment type="similarity">
    <text evidence="2 8">Belongs to the PHP hydrolase family. HisK subfamily.</text>
</comment>
<keyword evidence="5 8" id="KW-0378">Hydrolase</keyword>
<dbReference type="GO" id="GO:0005737">
    <property type="term" value="C:cytoplasm"/>
    <property type="evidence" value="ECO:0007669"/>
    <property type="project" value="TreeGrafter"/>
</dbReference>
<comment type="pathway">
    <text evidence="1 8">Amino-acid biosynthesis; L-histidine biosynthesis; L-histidine from 5-phospho-alpha-D-ribose 1-diphosphate: step 8/9.</text>
</comment>
<organism evidence="11 12">
    <name type="scientific">Faecalicoccus acidiformans</name>
    <dbReference type="NCBI Taxonomy" id="915173"/>
    <lineage>
        <taxon>Bacteria</taxon>
        <taxon>Bacillati</taxon>
        <taxon>Bacillota</taxon>
        <taxon>Erysipelotrichia</taxon>
        <taxon>Erysipelotrichales</taxon>
        <taxon>Erysipelotrichaceae</taxon>
        <taxon>Faecalicoccus</taxon>
    </lineage>
</organism>
<dbReference type="GO" id="GO:0004401">
    <property type="term" value="F:histidinol-phosphatase activity"/>
    <property type="evidence" value="ECO:0007669"/>
    <property type="project" value="UniProtKB-UniRule"/>
</dbReference>
<keyword evidence="9" id="KW-0175">Coiled coil</keyword>
<evidence type="ECO:0000256" key="9">
    <source>
        <dbReference type="SAM" id="Coils"/>
    </source>
</evidence>
<evidence type="ECO:0000256" key="8">
    <source>
        <dbReference type="RuleBase" id="RU366003"/>
    </source>
</evidence>
<dbReference type="UniPathway" id="UPA00031">
    <property type="reaction ID" value="UER00013"/>
</dbReference>
<evidence type="ECO:0000256" key="5">
    <source>
        <dbReference type="ARBA" id="ARBA00022801"/>
    </source>
</evidence>
<dbReference type="Pfam" id="PF02811">
    <property type="entry name" value="PHP"/>
    <property type="match status" value="1"/>
</dbReference>
<dbReference type="PANTHER" id="PTHR21039">
    <property type="entry name" value="HISTIDINOL PHOSPHATASE-RELATED"/>
    <property type="match status" value="1"/>
</dbReference>
<dbReference type="InterPro" id="IPR004013">
    <property type="entry name" value="PHP_dom"/>
</dbReference>
<evidence type="ECO:0000256" key="6">
    <source>
        <dbReference type="ARBA" id="ARBA00023102"/>
    </source>
</evidence>
<keyword evidence="6 8" id="KW-0368">Histidine biosynthesis</keyword>
<dbReference type="AlphaFoldDB" id="A0A7W8FYK1"/>
<evidence type="ECO:0000256" key="3">
    <source>
        <dbReference type="ARBA" id="ARBA00013085"/>
    </source>
</evidence>
<comment type="caution">
    <text evidence="11">The sequence shown here is derived from an EMBL/GenBank/DDBJ whole genome shotgun (WGS) entry which is preliminary data.</text>
</comment>
<comment type="catalytic activity">
    <reaction evidence="7 8">
        <text>L-histidinol phosphate + H2O = L-histidinol + phosphate</text>
        <dbReference type="Rhea" id="RHEA:14465"/>
        <dbReference type="ChEBI" id="CHEBI:15377"/>
        <dbReference type="ChEBI" id="CHEBI:43474"/>
        <dbReference type="ChEBI" id="CHEBI:57699"/>
        <dbReference type="ChEBI" id="CHEBI:57980"/>
        <dbReference type="EC" id="3.1.3.15"/>
    </reaction>
</comment>
<evidence type="ECO:0000313" key="11">
    <source>
        <dbReference type="EMBL" id="MBB5185501.1"/>
    </source>
</evidence>
<evidence type="ECO:0000256" key="7">
    <source>
        <dbReference type="ARBA" id="ARBA00049158"/>
    </source>
</evidence>
<evidence type="ECO:0000256" key="1">
    <source>
        <dbReference type="ARBA" id="ARBA00004970"/>
    </source>
</evidence>
<dbReference type="Proteomes" id="UP000521313">
    <property type="component" value="Unassembled WGS sequence"/>
</dbReference>
<dbReference type="InterPro" id="IPR016195">
    <property type="entry name" value="Pol/histidinol_Pase-like"/>
</dbReference>
<feature type="domain" description="PHP" evidence="10">
    <location>
        <begin position="6"/>
        <end position="197"/>
    </location>
</feature>
<dbReference type="InterPro" id="IPR010140">
    <property type="entry name" value="Histidinol_P_phosphatase_HisJ"/>
</dbReference>
<reference evidence="11 12" key="1">
    <citation type="submission" date="2020-08" db="EMBL/GenBank/DDBJ databases">
        <title>Genomic Encyclopedia of Type Strains, Phase IV (KMG-IV): sequencing the most valuable type-strain genomes for metagenomic binning, comparative biology and taxonomic classification.</title>
        <authorList>
            <person name="Goeker M."/>
        </authorList>
    </citation>
    <scope>NUCLEOTIDE SEQUENCE [LARGE SCALE GENOMIC DNA]</scope>
    <source>
        <strain evidence="11 12">DSM 26963</strain>
    </source>
</reference>
<dbReference type="RefSeq" id="WP_183376515.1">
    <property type="nucleotide sequence ID" value="NZ_CALVCN010000016.1"/>
</dbReference>
<protein>
    <recommendedName>
        <fullName evidence="3 8">Histidinol-phosphatase</fullName>
        <shortName evidence="8">HolPase</shortName>
        <ecNumber evidence="3 8">3.1.3.15</ecNumber>
    </recommendedName>
</protein>
<accession>A0A7W8FYK1</accession>
<sequence>MIKQNLHTHSVYCDGKDTIDQMAQTAIQKGFTVLGFSGHGPCRFDDVAMKEKDLASYRKEILEAKEKYKDQIQIYVGIEEDIWQRVASKDFYDYVIGSKHFVKVRDQVKNVDYSPAMTDEIVSLYGGDFLAYAKDYYEDIKRIAQFEEVDIVGHLDLLMKFNEEEQYCSFTDPAYLGYAQECIDVLVQAGKIFEINTGAIARGYRKYPYPHQRLLEYIFQKGGKIILNSDCHDRNMLDCHYPESMKLIRDLGFTSMMVLTPEGFKEAPIDQFSL</sequence>
<dbReference type="PANTHER" id="PTHR21039:SF0">
    <property type="entry name" value="HISTIDINOL-PHOSPHATASE"/>
    <property type="match status" value="1"/>
</dbReference>
<evidence type="ECO:0000259" key="10">
    <source>
        <dbReference type="Pfam" id="PF02811"/>
    </source>
</evidence>
<feature type="coiled-coil region" evidence="9">
    <location>
        <begin position="47"/>
        <end position="74"/>
    </location>
</feature>
<proteinExistence type="inferred from homology"/>
<dbReference type="GO" id="GO:0000105">
    <property type="term" value="P:L-histidine biosynthetic process"/>
    <property type="evidence" value="ECO:0007669"/>
    <property type="project" value="UniProtKB-UniRule"/>
</dbReference>